<feature type="transmembrane region" description="Helical" evidence="4">
    <location>
        <begin position="35"/>
        <end position="53"/>
    </location>
</feature>
<dbReference type="PANTHER" id="PTHR32309:SF31">
    <property type="entry name" value="CAPSULAR EXOPOLYSACCHARIDE FAMILY"/>
    <property type="match status" value="1"/>
</dbReference>
<keyword evidence="1" id="KW-0233">DNA recombination</keyword>
<keyword evidence="4" id="KW-1133">Transmembrane helix</keyword>
<dbReference type="AlphaFoldDB" id="A0A4Y4CZ00"/>
<dbReference type="OrthoDB" id="6377028at2"/>
<accession>A0A4Y4CZ00</accession>
<dbReference type="InterPro" id="IPR050445">
    <property type="entry name" value="Bact_polysacc_biosynth/exp"/>
</dbReference>
<keyword evidence="7" id="KW-1185">Reference proteome</keyword>
<evidence type="ECO:0000259" key="5">
    <source>
        <dbReference type="PROSITE" id="PS51898"/>
    </source>
</evidence>
<evidence type="ECO:0000313" key="7">
    <source>
        <dbReference type="Proteomes" id="UP000318422"/>
    </source>
</evidence>
<dbReference type="EMBL" id="BJNV01000097">
    <property type="protein sequence ID" value="GEC97546.1"/>
    <property type="molecule type" value="Genomic_DNA"/>
</dbReference>
<evidence type="ECO:0000256" key="2">
    <source>
        <dbReference type="SAM" id="Coils"/>
    </source>
</evidence>
<dbReference type="PROSITE" id="PS51898">
    <property type="entry name" value="TYR_RECOMBINASE"/>
    <property type="match status" value="1"/>
</dbReference>
<dbReference type="InterPro" id="IPR013762">
    <property type="entry name" value="Integrase-like_cat_sf"/>
</dbReference>
<keyword evidence="4" id="KW-0472">Membrane</keyword>
<organism evidence="6 7">
    <name type="scientific">Zoogloea ramigera</name>
    <dbReference type="NCBI Taxonomy" id="350"/>
    <lineage>
        <taxon>Bacteria</taxon>
        <taxon>Pseudomonadati</taxon>
        <taxon>Pseudomonadota</taxon>
        <taxon>Betaproteobacteria</taxon>
        <taxon>Rhodocyclales</taxon>
        <taxon>Zoogloeaceae</taxon>
        <taxon>Zoogloea</taxon>
    </lineage>
</organism>
<keyword evidence="2" id="KW-0175">Coiled coil</keyword>
<gene>
    <name evidence="6" type="ORF">ZRA01_36190</name>
</gene>
<feature type="domain" description="Tyr recombinase" evidence="5">
    <location>
        <begin position="505"/>
        <end position="671"/>
    </location>
</feature>
<dbReference type="InterPro" id="IPR011010">
    <property type="entry name" value="DNA_brk_join_enz"/>
</dbReference>
<evidence type="ECO:0000256" key="3">
    <source>
        <dbReference type="SAM" id="MobiDB-lite"/>
    </source>
</evidence>
<dbReference type="Gene3D" id="1.10.443.10">
    <property type="entry name" value="Intergrase catalytic core"/>
    <property type="match status" value="1"/>
</dbReference>
<dbReference type="InterPro" id="IPR002104">
    <property type="entry name" value="Integrase_catalytic"/>
</dbReference>
<dbReference type="GO" id="GO:0006310">
    <property type="term" value="P:DNA recombination"/>
    <property type="evidence" value="ECO:0007669"/>
    <property type="project" value="UniProtKB-KW"/>
</dbReference>
<comment type="caution">
    <text evidence="6">The sequence shown here is derived from an EMBL/GenBank/DDBJ whole genome shotgun (WGS) entry which is preliminary data.</text>
</comment>
<dbReference type="GO" id="GO:0015074">
    <property type="term" value="P:DNA integration"/>
    <property type="evidence" value="ECO:0007669"/>
    <property type="project" value="InterPro"/>
</dbReference>
<name>A0A4Y4CZ00_ZOORA</name>
<feature type="coiled-coil region" evidence="2">
    <location>
        <begin position="305"/>
        <end position="396"/>
    </location>
</feature>
<evidence type="ECO:0000313" key="6">
    <source>
        <dbReference type="EMBL" id="GEC97546.1"/>
    </source>
</evidence>
<dbReference type="GO" id="GO:0003677">
    <property type="term" value="F:DNA binding"/>
    <property type="evidence" value="ECO:0007669"/>
    <property type="project" value="InterPro"/>
</dbReference>
<reference evidence="6 7" key="1">
    <citation type="submission" date="2019-06" db="EMBL/GenBank/DDBJ databases">
        <title>Whole genome shotgun sequence of Zoogloea ramigera NBRC 15342.</title>
        <authorList>
            <person name="Hosoyama A."/>
            <person name="Uohara A."/>
            <person name="Ohji S."/>
            <person name="Ichikawa N."/>
        </authorList>
    </citation>
    <scope>NUCLEOTIDE SEQUENCE [LARGE SCALE GENOMIC DNA]</scope>
    <source>
        <strain evidence="6 7">NBRC 15342</strain>
    </source>
</reference>
<dbReference type="RefSeq" id="WP_141354851.1">
    <property type="nucleotide sequence ID" value="NZ_BJNV01000097.1"/>
</dbReference>
<sequence length="683" mass="72393">MNPLSSLRSYLELDVTPDLDGEAATRRSNRRRLRVFLLVFALVLIPGLLWNFLRPAEYMATARVQITPGGALPQPQAPQPGAPAEGAGSGWAETELLTQVQKLTSRPLLEKVAETLRTQGHPLPDGDAPVQLQEMIRAVPVNGTEVVELQAVGTRPEQLAAALNGLVEASRGEMKSSYDAAASESLAQARREAERLGRDVRERRAQLEAFRGQNELLSPEREENDAVASLKGLSASLNTANEKAAVADARLRALRESAAGGRSSLALKDDPALAGLVQQGMQLRDQIREMERVYTPAFMDMDPRARALRARLAETERLIEAQRVSGLQTAQVAAQEELSQARKTVEQLQAQIAAQKAGLQKFSSRFTQAKSLEEDLAQLERASRQAMERAARLEVSERSREPVFTLLESAHVPRASFRPDYLIDGAIVFGVAFGLGLLAMWFVELFHRQAPARAPAATTTVIMPPQWVAPSGHPGATALPGMAPAAGGMLPAGGPAPMLAAAPQPLPRELGQDEAAALLAAAGEARFAVALLLLGLTTDELVALREADLPPEGASLQVGGPARRVLALPAWLAACRPAATGAPDAPLLRDASGAALSAADVESMLTCAALDAGLAGAAGISAEALRHTGIAWLVRQGLRFSDLAGLVGRPSAEALASYADLAPDGPKRGLAEIEPLMPALRQG</sequence>
<dbReference type="PANTHER" id="PTHR32309">
    <property type="entry name" value="TYROSINE-PROTEIN KINASE"/>
    <property type="match status" value="1"/>
</dbReference>
<dbReference type="SUPFAM" id="SSF56349">
    <property type="entry name" value="DNA breaking-rejoining enzymes"/>
    <property type="match status" value="1"/>
</dbReference>
<evidence type="ECO:0000256" key="1">
    <source>
        <dbReference type="ARBA" id="ARBA00023172"/>
    </source>
</evidence>
<keyword evidence="4" id="KW-0812">Transmembrane</keyword>
<protein>
    <recommendedName>
        <fullName evidence="5">Tyr recombinase domain-containing protein</fullName>
    </recommendedName>
</protein>
<feature type="transmembrane region" description="Helical" evidence="4">
    <location>
        <begin position="421"/>
        <end position="443"/>
    </location>
</feature>
<dbReference type="Proteomes" id="UP000318422">
    <property type="component" value="Unassembled WGS sequence"/>
</dbReference>
<feature type="region of interest" description="Disordered" evidence="3">
    <location>
        <begin position="70"/>
        <end position="89"/>
    </location>
</feature>
<proteinExistence type="predicted"/>
<evidence type="ECO:0000256" key="4">
    <source>
        <dbReference type="SAM" id="Phobius"/>
    </source>
</evidence>